<name>A0A4S3JJE8_9EURO</name>
<dbReference type="AlphaFoldDB" id="A0A4S3JJE8"/>
<comment type="caution">
    <text evidence="1">The sequence shown here is derived from an EMBL/GenBank/DDBJ whole genome shotgun (WGS) entry which is preliminary data.</text>
</comment>
<dbReference type="VEuPathDB" id="FungiDB:EYZ11_005017"/>
<sequence>MDQDSAAILKAAGIHLRQFSPPKNGLICLENLNLESENA</sequence>
<dbReference type="Proteomes" id="UP000308092">
    <property type="component" value="Unassembled WGS sequence"/>
</dbReference>
<evidence type="ECO:0000313" key="1">
    <source>
        <dbReference type="EMBL" id="THC95502.1"/>
    </source>
</evidence>
<accession>A0A4S3JJE8</accession>
<dbReference type="EMBL" id="SOSA01000154">
    <property type="protein sequence ID" value="THC95502.1"/>
    <property type="molecule type" value="Genomic_DNA"/>
</dbReference>
<organism evidence="1 2">
    <name type="scientific">Aspergillus tanneri</name>
    <dbReference type="NCBI Taxonomy" id="1220188"/>
    <lineage>
        <taxon>Eukaryota</taxon>
        <taxon>Fungi</taxon>
        <taxon>Dikarya</taxon>
        <taxon>Ascomycota</taxon>
        <taxon>Pezizomycotina</taxon>
        <taxon>Eurotiomycetes</taxon>
        <taxon>Eurotiomycetidae</taxon>
        <taxon>Eurotiales</taxon>
        <taxon>Aspergillaceae</taxon>
        <taxon>Aspergillus</taxon>
        <taxon>Aspergillus subgen. Circumdati</taxon>
    </lineage>
</organism>
<protein>
    <submittedName>
        <fullName evidence="1">Uncharacterized protein</fullName>
    </submittedName>
</protein>
<keyword evidence="2" id="KW-1185">Reference proteome</keyword>
<evidence type="ECO:0000313" key="2">
    <source>
        <dbReference type="Proteomes" id="UP000308092"/>
    </source>
</evidence>
<gene>
    <name evidence="1" type="ORF">EYZ11_005017</name>
</gene>
<proteinExistence type="predicted"/>
<reference evidence="1 2" key="1">
    <citation type="submission" date="2019-03" db="EMBL/GenBank/DDBJ databases">
        <title>The genome sequence of a newly discovered highly antifungal drug resistant Aspergillus species, Aspergillus tanneri NIH 1004.</title>
        <authorList>
            <person name="Mounaud S."/>
            <person name="Singh I."/>
            <person name="Joardar V."/>
            <person name="Pakala S."/>
            <person name="Pakala S."/>
            <person name="Venepally P."/>
            <person name="Hoover J."/>
            <person name="Nierman W."/>
            <person name="Chung J."/>
            <person name="Losada L."/>
        </authorList>
    </citation>
    <scope>NUCLEOTIDE SEQUENCE [LARGE SCALE GENOMIC DNA]</scope>
    <source>
        <strain evidence="1 2">NIH1004</strain>
    </source>
</reference>